<keyword evidence="3" id="KW-0597">Phosphoprotein</keyword>
<dbReference type="InterPro" id="IPR036890">
    <property type="entry name" value="HATPase_C_sf"/>
</dbReference>
<evidence type="ECO:0000256" key="6">
    <source>
        <dbReference type="SAM" id="SignalP"/>
    </source>
</evidence>
<dbReference type="SMART" id="SM00388">
    <property type="entry name" value="HisKA"/>
    <property type="match status" value="1"/>
</dbReference>
<keyword evidence="4" id="KW-0802">TPR repeat</keyword>
<feature type="domain" description="Histidine kinase" evidence="7">
    <location>
        <begin position="395"/>
        <end position="609"/>
    </location>
</feature>
<keyword evidence="6" id="KW-0732">Signal</keyword>
<dbReference type="Gene3D" id="1.10.287.130">
    <property type="match status" value="1"/>
</dbReference>
<dbReference type="InterPro" id="IPR019734">
    <property type="entry name" value="TPR_rpt"/>
</dbReference>
<feature type="repeat" description="TPR" evidence="4">
    <location>
        <begin position="113"/>
        <end position="146"/>
    </location>
</feature>
<dbReference type="SMART" id="SM00028">
    <property type="entry name" value="TPR"/>
    <property type="match status" value="5"/>
</dbReference>
<dbReference type="Pfam" id="PF00512">
    <property type="entry name" value="HisKA"/>
    <property type="match status" value="1"/>
</dbReference>
<proteinExistence type="predicted"/>
<dbReference type="Gene3D" id="3.30.565.10">
    <property type="entry name" value="Histidine kinase-like ATPase, C-terminal domain"/>
    <property type="match status" value="1"/>
</dbReference>
<dbReference type="PANTHER" id="PTHR43547:SF2">
    <property type="entry name" value="HYBRID SIGNAL TRANSDUCTION HISTIDINE KINASE C"/>
    <property type="match status" value="1"/>
</dbReference>
<dbReference type="EMBL" id="FQYY01000008">
    <property type="protein sequence ID" value="SHJ10487.1"/>
    <property type="molecule type" value="Genomic_DNA"/>
</dbReference>
<dbReference type="InterPro" id="IPR036097">
    <property type="entry name" value="HisK_dim/P_sf"/>
</dbReference>
<keyword evidence="5" id="KW-1133">Transmembrane helix</keyword>
<dbReference type="RefSeq" id="WP_073152559.1">
    <property type="nucleotide sequence ID" value="NZ_FQYY01000008.1"/>
</dbReference>
<dbReference type="PANTHER" id="PTHR43547">
    <property type="entry name" value="TWO-COMPONENT HISTIDINE KINASE"/>
    <property type="match status" value="1"/>
</dbReference>
<dbReference type="GO" id="GO:0000155">
    <property type="term" value="F:phosphorelay sensor kinase activity"/>
    <property type="evidence" value="ECO:0007669"/>
    <property type="project" value="InterPro"/>
</dbReference>
<dbReference type="PROSITE" id="PS50005">
    <property type="entry name" value="TPR"/>
    <property type="match status" value="1"/>
</dbReference>
<dbReference type="InterPro" id="IPR003661">
    <property type="entry name" value="HisK_dim/P_dom"/>
</dbReference>
<accession>A0A1M6GKK0</accession>
<dbReference type="STRING" id="579105.SAMN04488096_10887"/>
<dbReference type="PROSITE" id="PS50109">
    <property type="entry name" value="HIS_KIN"/>
    <property type="match status" value="1"/>
</dbReference>
<keyword evidence="5" id="KW-0472">Membrane</keyword>
<dbReference type="CDD" id="cd00075">
    <property type="entry name" value="HATPase"/>
    <property type="match status" value="1"/>
</dbReference>
<name>A0A1M6GKK0_9FLAO</name>
<dbReference type="SUPFAM" id="SSF48452">
    <property type="entry name" value="TPR-like"/>
    <property type="match status" value="1"/>
</dbReference>
<dbReference type="Pfam" id="PF02518">
    <property type="entry name" value="HATPase_c"/>
    <property type="match status" value="1"/>
</dbReference>
<dbReference type="Gene3D" id="1.25.40.10">
    <property type="entry name" value="Tetratricopeptide repeat domain"/>
    <property type="match status" value="2"/>
</dbReference>
<dbReference type="InterPro" id="IPR011990">
    <property type="entry name" value="TPR-like_helical_dom_sf"/>
</dbReference>
<dbReference type="Pfam" id="PF13181">
    <property type="entry name" value="TPR_8"/>
    <property type="match status" value="1"/>
</dbReference>
<organism evidence="8 9">
    <name type="scientific">Mesonia phycicola</name>
    <dbReference type="NCBI Taxonomy" id="579105"/>
    <lineage>
        <taxon>Bacteria</taxon>
        <taxon>Pseudomonadati</taxon>
        <taxon>Bacteroidota</taxon>
        <taxon>Flavobacteriia</taxon>
        <taxon>Flavobacteriales</taxon>
        <taxon>Flavobacteriaceae</taxon>
        <taxon>Mesonia</taxon>
    </lineage>
</organism>
<dbReference type="InterPro" id="IPR005467">
    <property type="entry name" value="His_kinase_dom"/>
</dbReference>
<dbReference type="EC" id="2.7.13.3" evidence="2"/>
<evidence type="ECO:0000256" key="4">
    <source>
        <dbReference type="PROSITE-ProRule" id="PRU00339"/>
    </source>
</evidence>
<gene>
    <name evidence="8" type="ORF">SAMN04488096_10887</name>
</gene>
<evidence type="ECO:0000256" key="5">
    <source>
        <dbReference type="SAM" id="Phobius"/>
    </source>
</evidence>
<evidence type="ECO:0000313" key="8">
    <source>
        <dbReference type="EMBL" id="SHJ10487.1"/>
    </source>
</evidence>
<protein>
    <recommendedName>
        <fullName evidence="2">histidine kinase</fullName>
        <ecNumber evidence="2">2.7.13.3</ecNumber>
    </recommendedName>
</protein>
<dbReference type="Proteomes" id="UP000184225">
    <property type="component" value="Unassembled WGS sequence"/>
</dbReference>
<evidence type="ECO:0000256" key="1">
    <source>
        <dbReference type="ARBA" id="ARBA00000085"/>
    </source>
</evidence>
<keyword evidence="5" id="KW-0812">Transmembrane</keyword>
<evidence type="ECO:0000256" key="2">
    <source>
        <dbReference type="ARBA" id="ARBA00012438"/>
    </source>
</evidence>
<reference evidence="8 9" key="1">
    <citation type="submission" date="2016-11" db="EMBL/GenBank/DDBJ databases">
        <authorList>
            <person name="Jaros S."/>
            <person name="Januszkiewicz K."/>
            <person name="Wedrychowicz H."/>
        </authorList>
    </citation>
    <scope>NUCLEOTIDE SEQUENCE [LARGE SCALE GENOMIC DNA]</scope>
    <source>
        <strain evidence="8 9">DSM 21425</strain>
    </source>
</reference>
<dbReference type="SMART" id="SM00387">
    <property type="entry name" value="HATPase_c"/>
    <property type="match status" value="1"/>
</dbReference>
<dbReference type="AlphaFoldDB" id="A0A1M6GKK0"/>
<evidence type="ECO:0000259" key="7">
    <source>
        <dbReference type="PROSITE" id="PS50109"/>
    </source>
</evidence>
<keyword evidence="9" id="KW-1185">Reference proteome</keyword>
<comment type="catalytic activity">
    <reaction evidence="1">
        <text>ATP + protein L-histidine = ADP + protein N-phospho-L-histidine.</text>
        <dbReference type="EC" id="2.7.13.3"/>
    </reaction>
</comment>
<sequence length="609" mass="69713">MAFKRPIFYILFFICAQLSFSKTVLQANLNSSDSAVYYIQKAKIFCYKEPVLANSYLEKAREFFSAKDSLIQADWDYRKASLLYIKGDYKNSIQKYKSALRYYKNNNLAFKASWGYNGIGLIQQAIGQQKEAILNFKKSLKIAPKEDLVGSFHLNTAISLIKLKQYDSVETYLDKALLLGRKANRREVIHMSLNRKAQAAFLQGDIEKSILLYESVLNNSLEPSNWEKSFAYAGLAEDYLALGDLAKAEDNAIIAYQNALKSNGNWDLQRNTKILADIYEAKGDYQQANKFLNSSYQYKDSLVQNDFIRKFNLMELEQKEIENQQLLTEKEIDERRLLFNSYIIGFIIVVVIVLGAFLIHYKKTDKQKAILNEKLETSNQLLERLNEDKIKLFSILSHDLRSPLASMSQLLDLLRQDLFTVEEKEEVLKQMSLQLSSTSLLLQNLLSWSKSQLQGVNISLEKVNIVSVVDNLLKVFQIPAQQKSIKIIHELPERDSLVKADKAYLELILRNLISNALKYTFEGGEIKIFYTFSEKCCVHVYNQGVPISDKKIKEILESDFQIISEEGTKSELGTGLGLALVKYSVKVNQGSLKIQRKKDGSDFVICLNQ</sequence>
<dbReference type="SUPFAM" id="SSF55874">
    <property type="entry name" value="ATPase domain of HSP90 chaperone/DNA topoisomerase II/histidine kinase"/>
    <property type="match status" value="1"/>
</dbReference>
<feature type="chain" id="PRO_5012364415" description="histidine kinase" evidence="6">
    <location>
        <begin position="27"/>
        <end position="609"/>
    </location>
</feature>
<feature type="transmembrane region" description="Helical" evidence="5">
    <location>
        <begin position="337"/>
        <end position="359"/>
    </location>
</feature>
<evidence type="ECO:0000256" key="3">
    <source>
        <dbReference type="ARBA" id="ARBA00022553"/>
    </source>
</evidence>
<dbReference type="OrthoDB" id="9781208at2"/>
<evidence type="ECO:0000313" key="9">
    <source>
        <dbReference type="Proteomes" id="UP000184225"/>
    </source>
</evidence>
<feature type="signal peptide" evidence="6">
    <location>
        <begin position="1"/>
        <end position="26"/>
    </location>
</feature>
<dbReference type="InterPro" id="IPR003594">
    <property type="entry name" value="HATPase_dom"/>
</dbReference>
<dbReference type="SUPFAM" id="SSF47384">
    <property type="entry name" value="Homodimeric domain of signal transducing histidine kinase"/>
    <property type="match status" value="1"/>
</dbReference>